<evidence type="ECO:0000313" key="3">
    <source>
        <dbReference type="Proteomes" id="UP000199759"/>
    </source>
</evidence>
<keyword evidence="3" id="KW-1185">Reference proteome</keyword>
<dbReference type="NCBIfam" id="TIGR02218">
    <property type="entry name" value="phg_TIGR02218"/>
    <property type="match status" value="1"/>
</dbReference>
<dbReference type="Pfam" id="PF09931">
    <property type="entry name" value="Phage_phiJL001_Gp84_N"/>
    <property type="match status" value="1"/>
</dbReference>
<accession>A0A1G9Q1U3</accession>
<dbReference type="AlphaFoldDB" id="A0A1G9Q1U3"/>
<organism evidence="2 3">
    <name type="scientific">Maricaulis salignorans</name>
    <dbReference type="NCBI Taxonomy" id="144026"/>
    <lineage>
        <taxon>Bacteria</taxon>
        <taxon>Pseudomonadati</taxon>
        <taxon>Pseudomonadota</taxon>
        <taxon>Alphaproteobacteria</taxon>
        <taxon>Maricaulales</taxon>
        <taxon>Maricaulaceae</taxon>
        <taxon>Maricaulis</taxon>
    </lineage>
</organism>
<protein>
    <recommendedName>
        <fullName evidence="1">Bacteriophage phiJL001 Gp84 C-terminal domain-containing protein</fullName>
    </recommendedName>
</protein>
<gene>
    <name evidence="2" type="ORF">SAMN04488568_104131</name>
</gene>
<evidence type="ECO:0000259" key="1">
    <source>
        <dbReference type="Pfam" id="PF09356"/>
    </source>
</evidence>
<evidence type="ECO:0000313" key="2">
    <source>
        <dbReference type="EMBL" id="SDM04969.1"/>
    </source>
</evidence>
<feature type="domain" description="Bacteriophage phiJL001 Gp84 C-terminal" evidence="1">
    <location>
        <begin position="163"/>
        <end position="193"/>
    </location>
</feature>
<sequence>MQASLDAGVTTHAWCWRVTRTDDALFGFTDHDRDLEFAGLIYRAGSGFGGAEAESALGLAPSQTDLAGALDDAVLSEADLAAGLWGGARVECWRVDWSDPELRVLVSTGELGEVRRLDGRFEAELLGLAHRLERQTGRVFTRRCDARLGDGRCGVSPEHPDFATGCDQRFATCRDRFANTVKFRGFPHMVGNDLLQASAASETIRDGGSRGLNS</sequence>
<dbReference type="InterPro" id="IPR011928">
    <property type="entry name" value="Phage_phiJL001_Gp84"/>
</dbReference>
<dbReference type="InterPro" id="IPR018964">
    <property type="entry name" value="Phage_phiJL001_Gp84_C"/>
</dbReference>
<reference evidence="2 3" key="1">
    <citation type="submission" date="2016-10" db="EMBL/GenBank/DDBJ databases">
        <authorList>
            <person name="de Groot N.N."/>
        </authorList>
    </citation>
    <scope>NUCLEOTIDE SEQUENCE [LARGE SCALE GENOMIC DNA]</scope>
    <source>
        <strain evidence="2 3">DSM 16077</strain>
    </source>
</reference>
<proteinExistence type="predicted"/>
<dbReference type="EMBL" id="FNHG01000004">
    <property type="protein sequence ID" value="SDM04969.1"/>
    <property type="molecule type" value="Genomic_DNA"/>
</dbReference>
<dbReference type="STRING" id="144026.SAMN04488568_104131"/>
<dbReference type="Proteomes" id="UP000199759">
    <property type="component" value="Unassembled WGS sequence"/>
</dbReference>
<dbReference type="Pfam" id="PF09356">
    <property type="entry name" value="Phage_BR0599"/>
    <property type="match status" value="1"/>
</dbReference>
<name>A0A1G9Q1U3_9PROT</name>